<gene>
    <name evidence="2" type="ORF">HH212_04145</name>
</gene>
<dbReference type="KEGG" id="mfy:HH212_04145"/>
<evidence type="ECO:0000256" key="1">
    <source>
        <dbReference type="SAM" id="Phobius"/>
    </source>
</evidence>
<accession>A0A7Z2VUG7</accession>
<name>A0A7Z2VUG7_9BURK</name>
<dbReference type="AlphaFoldDB" id="A0A7Z2VUG7"/>
<feature type="transmembrane region" description="Helical" evidence="1">
    <location>
        <begin position="20"/>
        <end position="43"/>
    </location>
</feature>
<evidence type="ECO:0000313" key="2">
    <source>
        <dbReference type="EMBL" id="QJD99324.1"/>
    </source>
</evidence>
<dbReference type="EMBL" id="CP051685">
    <property type="protein sequence ID" value="QJD99324.1"/>
    <property type="molecule type" value="Genomic_DNA"/>
</dbReference>
<protein>
    <submittedName>
        <fullName evidence="2">Uncharacterized protein</fullName>
    </submittedName>
</protein>
<evidence type="ECO:0000313" key="3">
    <source>
        <dbReference type="Proteomes" id="UP000502415"/>
    </source>
</evidence>
<dbReference type="Proteomes" id="UP000502415">
    <property type="component" value="Chromosome"/>
</dbReference>
<keyword evidence="3" id="KW-1185">Reference proteome</keyword>
<keyword evidence="1" id="KW-1133">Transmembrane helix</keyword>
<keyword evidence="1" id="KW-0472">Membrane</keyword>
<keyword evidence="1" id="KW-0812">Transmembrane</keyword>
<sequence>MVLFVPPMMLFDTGAGGMPPWLVAGGILGMIVISASFLYVGVVGRRMRQPGPERTLAGVLLTVPMVAALVTLATRTDESMLFASGALLGITVLLFASFVFPATMNRRRRPMRERDPLRETHHAHDAVVLQLRRR</sequence>
<reference evidence="2 3" key="1">
    <citation type="submission" date="2020-04" db="EMBL/GenBank/DDBJ databases">
        <title>Genome sequencing of novel species.</title>
        <authorList>
            <person name="Heo J."/>
            <person name="Kim S.-J."/>
            <person name="Kim J.-S."/>
            <person name="Hong S.-B."/>
            <person name="Kwon S.-W."/>
        </authorList>
    </citation>
    <scope>NUCLEOTIDE SEQUENCE [LARGE SCALE GENOMIC DNA]</scope>
    <source>
        <strain evidence="2 3">GN2-R2</strain>
    </source>
</reference>
<dbReference type="RefSeq" id="WP_169434221.1">
    <property type="nucleotide sequence ID" value="NZ_CP051685.1"/>
</dbReference>
<feature type="transmembrane region" description="Helical" evidence="1">
    <location>
        <begin position="80"/>
        <end position="104"/>
    </location>
</feature>
<proteinExistence type="predicted"/>
<organism evidence="2 3">
    <name type="scientific">Massilia forsythiae</name>
    <dbReference type="NCBI Taxonomy" id="2728020"/>
    <lineage>
        <taxon>Bacteria</taxon>
        <taxon>Pseudomonadati</taxon>
        <taxon>Pseudomonadota</taxon>
        <taxon>Betaproteobacteria</taxon>
        <taxon>Burkholderiales</taxon>
        <taxon>Oxalobacteraceae</taxon>
        <taxon>Telluria group</taxon>
        <taxon>Massilia</taxon>
    </lineage>
</organism>
<feature type="transmembrane region" description="Helical" evidence="1">
    <location>
        <begin position="55"/>
        <end position="74"/>
    </location>
</feature>